<reference evidence="3 4" key="1">
    <citation type="submission" date="2024-05" db="EMBL/GenBank/DDBJ databases">
        <title>Genetic variation in Jamaican populations of the coffee berry borer (Hypothenemus hampei).</title>
        <authorList>
            <person name="Errbii M."/>
            <person name="Myrie A."/>
        </authorList>
    </citation>
    <scope>NUCLEOTIDE SEQUENCE [LARGE SCALE GENOMIC DNA]</scope>
    <source>
        <strain evidence="3">JA-Hopewell-2020-01-JO</strain>
        <tissue evidence="3">Whole body</tissue>
    </source>
</reference>
<keyword evidence="4" id="KW-1185">Reference proteome</keyword>
<dbReference type="Proteomes" id="UP001566132">
    <property type="component" value="Unassembled WGS sequence"/>
</dbReference>
<evidence type="ECO:0000313" key="3">
    <source>
        <dbReference type="EMBL" id="KAL1509514.1"/>
    </source>
</evidence>
<gene>
    <name evidence="2" type="ORF">ABEB36_004229</name>
    <name evidence="3" type="ORF">ABEB36_004231</name>
</gene>
<sequence length="111" mass="12919">MYVCNQFPVELATLRPFISKLNFLTYTTLAFNGSNVYDFAGKENFLTNLNNEERNDEDNDEIEENENDNNEGEEQEEFDQEEDNMKLCLSQTNSSFEANKLQDGRNVEINN</sequence>
<dbReference type="AlphaFoldDB" id="A0ABD1F2Q5"/>
<proteinExistence type="predicted"/>
<evidence type="ECO:0000313" key="2">
    <source>
        <dbReference type="EMBL" id="KAL1509512.1"/>
    </source>
</evidence>
<dbReference type="EMBL" id="JBDJPC010000003">
    <property type="protein sequence ID" value="KAL1509514.1"/>
    <property type="molecule type" value="Genomic_DNA"/>
</dbReference>
<feature type="compositionally biased region" description="Acidic residues" evidence="1">
    <location>
        <begin position="54"/>
        <end position="82"/>
    </location>
</feature>
<feature type="region of interest" description="Disordered" evidence="1">
    <location>
        <begin position="48"/>
        <end position="89"/>
    </location>
</feature>
<comment type="caution">
    <text evidence="3">The sequence shown here is derived from an EMBL/GenBank/DDBJ whole genome shotgun (WGS) entry which is preliminary data.</text>
</comment>
<evidence type="ECO:0000313" key="4">
    <source>
        <dbReference type="Proteomes" id="UP001566132"/>
    </source>
</evidence>
<evidence type="ECO:0000256" key="1">
    <source>
        <dbReference type="SAM" id="MobiDB-lite"/>
    </source>
</evidence>
<organism evidence="3 4">
    <name type="scientific">Hypothenemus hampei</name>
    <name type="common">Coffee berry borer</name>
    <dbReference type="NCBI Taxonomy" id="57062"/>
    <lineage>
        <taxon>Eukaryota</taxon>
        <taxon>Metazoa</taxon>
        <taxon>Ecdysozoa</taxon>
        <taxon>Arthropoda</taxon>
        <taxon>Hexapoda</taxon>
        <taxon>Insecta</taxon>
        <taxon>Pterygota</taxon>
        <taxon>Neoptera</taxon>
        <taxon>Endopterygota</taxon>
        <taxon>Coleoptera</taxon>
        <taxon>Polyphaga</taxon>
        <taxon>Cucujiformia</taxon>
        <taxon>Curculionidae</taxon>
        <taxon>Scolytinae</taxon>
        <taxon>Hypothenemus</taxon>
    </lineage>
</organism>
<protein>
    <submittedName>
        <fullName evidence="3">Uncharacterized protein</fullName>
    </submittedName>
</protein>
<name>A0ABD1F2Q5_HYPHA</name>
<accession>A0ABD1F2Q5</accession>
<dbReference type="EMBL" id="JBDJPC010000003">
    <property type="protein sequence ID" value="KAL1509512.1"/>
    <property type="molecule type" value="Genomic_DNA"/>
</dbReference>